<accession>A0A5B7DJQ0</accession>
<proteinExistence type="predicted"/>
<sequence length="173" mass="18645">MFRTAPAEKGFGSTRSPPTHQRTEILHKEALHALEVSGELHVLAGLGDDTRLSEVEDVVDELWRELDDGSVSEDSARESNGANLRPCESGGNVTLQAMQVQGEVNVLAGLGHNTSLSDFHDVVHEFLCEGNDATIDGNDAAASNETNPFPGEADGAGCCHSYHCRHYYLQGTR</sequence>
<dbReference type="EMBL" id="VSRR010000997">
    <property type="protein sequence ID" value="MPC21628.1"/>
    <property type="molecule type" value="Genomic_DNA"/>
</dbReference>
<evidence type="ECO:0000313" key="2">
    <source>
        <dbReference type="EMBL" id="MPC21628.1"/>
    </source>
</evidence>
<feature type="region of interest" description="Disordered" evidence="1">
    <location>
        <begin position="1"/>
        <end position="20"/>
    </location>
</feature>
<organism evidence="2 3">
    <name type="scientific">Portunus trituberculatus</name>
    <name type="common">Swimming crab</name>
    <name type="synonym">Neptunus trituberculatus</name>
    <dbReference type="NCBI Taxonomy" id="210409"/>
    <lineage>
        <taxon>Eukaryota</taxon>
        <taxon>Metazoa</taxon>
        <taxon>Ecdysozoa</taxon>
        <taxon>Arthropoda</taxon>
        <taxon>Crustacea</taxon>
        <taxon>Multicrustacea</taxon>
        <taxon>Malacostraca</taxon>
        <taxon>Eumalacostraca</taxon>
        <taxon>Eucarida</taxon>
        <taxon>Decapoda</taxon>
        <taxon>Pleocyemata</taxon>
        <taxon>Brachyura</taxon>
        <taxon>Eubrachyura</taxon>
        <taxon>Portunoidea</taxon>
        <taxon>Portunidae</taxon>
        <taxon>Portuninae</taxon>
        <taxon>Portunus</taxon>
    </lineage>
</organism>
<evidence type="ECO:0000313" key="3">
    <source>
        <dbReference type="Proteomes" id="UP000324222"/>
    </source>
</evidence>
<keyword evidence="3" id="KW-1185">Reference proteome</keyword>
<protein>
    <submittedName>
        <fullName evidence="2">Uncharacterized protein</fullName>
    </submittedName>
</protein>
<evidence type="ECO:0000256" key="1">
    <source>
        <dbReference type="SAM" id="MobiDB-lite"/>
    </source>
</evidence>
<reference evidence="2 3" key="1">
    <citation type="submission" date="2019-05" db="EMBL/GenBank/DDBJ databases">
        <title>Another draft genome of Portunus trituberculatus and its Hox gene families provides insights of decapod evolution.</title>
        <authorList>
            <person name="Jeong J.-H."/>
            <person name="Song I."/>
            <person name="Kim S."/>
            <person name="Choi T."/>
            <person name="Kim D."/>
            <person name="Ryu S."/>
            <person name="Kim W."/>
        </authorList>
    </citation>
    <scope>NUCLEOTIDE SEQUENCE [LARGE SCALE GENOMIC DNA]</scope>
    <source>
        <tissue evidence="2">Muscle</tissue>
    </source>
</reference>
<gene>
    <name evidence="2" type="ORF">E2C01_014619</name>
</gene>
<name>A0A5B7DJQ0_PORTR</name>
<comment type="caution">
    <text evidence="2">The sequence shown here is derived from an EMBL/GenBank/DDBJ whole genome shotgun (WGS) entry which is preliminary data.</text>
</comment>
<dbReference type="AlphaFoldDB" id="A0A5B7DJQ0"/>
<dbReference type="Proteomes" id="UP000324222">
    <property type="component" value="Unassembled WGS sequence"/>
</dbReference>